<dbReference type="Proteomes" id="UP000216947">
    <property type="component" value="Unassembled WGS sequence"/>
</dbReference>
<reference evidence="2" key="1">
    <citation type="submission" date="2017-05" db="EMBL/GenBank/DDBJ databases">
        <title>Complete and WGS of Bordetella genogroups.</title>
        <authorList>
            <person name="Spilker T."/>
            <person name="Lipuma J."/>
        </authorList>
    </citation>
    <scope>NUCLEOTIDE SEQUENCE [LARGE SCALE GENOMIC DNA]</scope>
    <source>
        <strain evidence="2">AU18089</strain>
    </source>
</reference>
<evidence type="ECO:0000313" key="2">
    <source>
        <dbReference type="Proteomes" id="UP000216947"/>
    </source>
</evidence>
<name>A0A261RBT3_9BORD</name>
<evidence type="ECO:0000313" key="1">
    <source>
        <dbReference type="EMBL" id="OZI22132.1"/>
    </source>
</evidence>
<dbReference type="EMBL" id="NEVK01000005">
    <property type="protein sequence ID" value="OZI22132.1"/>
    <property type="molecule type" value="Genomic_DNA"/>
</dbReference>
<comment type="caution">
    <text evidence="1">The sequence shown here is derived from an EMBL/GenBank/DDBJ whole genome shotgun (WGS) entry which is preliminary data.</text>
</comment>
<proteinExistence type="predicted"/>
<accession>A0A261RBT3</accession>
<gene>
    <name evidence="1" type="ORF">CAL19_10840</name>
</gene>
<sequence>MPPASRPPVDLRNDANHPLVLRYAEVHESALLDGCLAHGRAQPSLCMNTSTPFYRAARLAVEHGIDRPDAVDLVREALRAYYDQVQPASAAEWLGLGADAAVALQTAPPWAAVFPWRARTLDSYRMAYEKAAYEENRATGRDRGIEDGWLFCGPVSGEKMQIEAERIVYVLRRIAHTGYQRSDDPDGDVKATALVNENMEWRWLITAGNHRASAAAALGYASIPIRVNLVISRADAPFWRHVRERLFSLSQALSIFDNIFNGRPTPLADAWLRNPA</sequence>
<dbReference type="AlphaFoldDB" id="A0A261RBT3"/>
<keyword evidence="2" id="KW-1185">Reference proteome</keyword>
<protein>
    <submittedName>
        <fullName evidence="1">Uncharacterized protein</fullName>
    </submittedName>
</protein>
<dbReference type="RefSeq" id="WP_094796776.1">
    <property type="nucleotide sequence ID" value="NZ_NEVK01000005.1"/>
</dbReference>
<organism evidence="1 2">
    <name type="scientific">Bordetella genomosp. 7</name>
    <dbReference type="NCBI Taxonomy" id="1416805"/>
    <lineage>
        <taxon>Bacteria</taxon>
        <taxon>Pseudomonadati</taxon>
        <taxon>Pseudomonadota</taxon>
        <taxon>Betaproteobacteria</taxon>
        <taxon>Burkholderiales</taxon>
        <taxon>Alcaligenaceae</taxon>
        <taxon>Bordetella</taxon>
    </lineage>
</organism>